<dbReference type="InterPro" id="IPR023198">
    <property type="entry name" value="PGP-like_dom2"/>
</dbReference>
<dbReference type="EMBL" id="JBEHHI010000003">
    <property type="protein sequence ID" value="MEX5730117.1"/>
    <property type="molecule type" value="Genomic_DNA"/>
</dbReference>
<dbReference type="InterPro" id="IPR050155">
    <property type="entry name" value="HAD-like_hydrolase_sf"/>
</dbReference>
<dbReference type="InterPro" id="IPR036412">
    <property type="entry name" value="HAD-like_sf"/>
</dbReference>
<dbReference type="Proteomes" id="UP001560019">
    <property type="component" value="Unassembled WGS sequence"/>
</dbReference>
<dbReference type="SFLD" id="SFLDG01129">
    <property type="entry name" value="C1.5:_HAD__Beta-PGM__Phosphata"/>
    <property type="match status" value="1"/>
</dbReference>
<dbReference type="NCBIfam" id="TIGR01549">
    <property type="entry name" value="HAD-SF-IA-v1"/>
    <property type="match status" value="1"/>
</dbReference>
<reference evidence="1 2" key="1">
    <citation type="submission" date="2024-06" db="EMBL/GenBank/DDBJ databases">
        <title>Genome of Rhodovulum iodosum, a marine photoferrotroph.</title>
        <authorList>
            <person name="Bianchini G."/>
            <person name="Nikeleit V."/>
            <person name="Kappler A."/>
            <person name="Bryce C."/>
            <person name="Sanchez-Baracaldo P."/>
        </authorList>
    </citation>
    <scope>NUCLEOTIDE SEQUENCE [LARGE SCALE GENOMIC DNA]</scope>
    <source>
        <strain evidence="1 2">UT/N1</strain>
    </source>
</reference>
<dbReference type="Gene3D" id="1.10.150.240">
    <property type="entry name" value="Putative phosphatase, domain 2"/>
    <property type="match status" value="1"/>
</dbReference>
<comment type="caution">
    <text evidence="1">The sequence shown here is derived from an EMBL/GenBank/DDBJ whole genome shotgun (WGS) entry which is preliminary data.</text>
</comment>
<dbReference type="PANTHER" id="PTHR43434:SF24">
    <property type="entry name" value="HYDROLASE-RELATED"/>
    <property type="match status" value="1"/>
</dbReference>
<dbReference type="Pfam" id="PF13419">
    <property type="entry name" value="HAD_2"/>
    <property type="match status" value="1"/>
</dbReference>
<sequence>MSDLRLVIFDVDGTLVDSQGHIVAAMEAGFAAIGRVAPPPAAVLSIVGLSLEVGVMRLAPDLTGAEAARLVGAYRQAFFDLRVGSAASPLYPGAAEALEVLAARDEVLLGIATGKSRRGLDHVLDAHGLTGLFVTLQVSDHHPSKPHPAMVEAALKETGAAAGDAVMIGDTEFDMEMGRAAGVRTLGVSWGYHGAERLSAAERVIDRFDALVPALDGLWEV</sequence>
<dbReference type="RefSeq" id="WP_125403419.1">
    <property type="nucleotide sequence ID" value="NZ_JBEHHI010000003.1"/>
</dbReference>
<dbReference type="InterPro" id="IPR006439">
    <property type="entry name" value="HAD-SF_hydro_IA"/>
</dbReference>
<organism evidence="1 2">
    <name type="scientific">Rhodovulum iodosum</name>
    <dbReference type="NCBI Taxonomy" id="68291"/>
    <lineage>
        <taxon>Bacteria</taxon>
        <taxon>Pseudomonadati</taxon>
        <taxon>Pseudomonadota</taxon>
        <taxon>Alphaproteobacteria</taxon>
        <taxon>Rhodobacterales</taxon>
        <taxon>Paracoccaceae</taxon>
        <taxon>Rhodovulum</taxon>
    </lineage>
</organism>
<protein>
    <submittedName>
        <fullName evidence="1">Phosphoglycolate phosphatase</fullName>
    </submittedName>
</protein>
<accession>A0ABV3XXM7</accession>
<evidence type="ECO:0000313" key="2">
    <source>
        <dbReference type="Proteomes" id="UP001560019"/>
    </source>
</evidence>
<dbReference type="SUPFAM" id="SSF56784">
    <property type="entry name" value="HAD-like"/>
    <property type="match status" value="1"/>
</dbReference>
<gene>
    <name evidence="1" type="ORF">Ga0609869_003470</name>
</gene>
<dbReference type="InterPro" id="IPR041492">
    <property type="entry name" value="HAD_2"/>
</dbReference>
<name>A0ABV3XXM7_9RHOB</name>
<evidence type="ECO:0000313" key="1">
    <source>
        <dbReference type="EMBL" id="MEX5730117.1"/>
    </source>
</evidence>
<dbReference type="PANTHER" id="PTHR43434">
    <property type="entry name" value="PHOSPHOGLYCOLATE PHOSPHATASE"/>
    <property type="match status" value="1"/>
</dbReference>
<proteinExistence type="predicted"/>
<dbReference type="InterPro" id="IPR023214">
    <property type="entry name" value="HAD_sf"/>
</dbReference>
<dbReference type="Gene3D" id="3.40.50.1000">
    <property type="entry name" value="HAD superfamily/HAD-like"/>
    <property type="match status" value="1"/>
</dbReference>
<keyword evidence="2" id="KW-1185">Reference proteome</keyword>
<dbReference type="SFLD" id="SFLDS00003">
    <property type="entry name" value="Haloacid_Dehalogenase"/>
    <property type="match status" value="1"/>
</dbReference>